<name>M3FVB9_9LEPT</name>
<proteinExistence type="predicted"/>
<keyword evidence="1" id="KW-0812">Transmembrane</keyword>
<dbReference type="Proteomes" id="UP000011770">
    <property type="component" value="Unassembled WGS sequence"/>
</dbReference>
<protein>
    <submittedName>
        <fullName evidence="2">Uncharacterized protein</fullName>
    </submittedName>
</protein>
<keyword evidence="1" id="KW-1133">Transmembrane helix</keyword>
<gene>
    <name evidence="2" type="ORF">LEP1GSC188_4018</name>
</gene>
<evidence type="ECO:0000256" key="1">
    <source>
        <dbReference type="SAM" id="Phobius"/>
    </source>
</evidence>
<evidence type="ECO:0000313" key="2">
    <source>
        <dbReference type="EMBL" id="EMF84217.1"/>
    </source>
</evidence>
<organism evidence="2 3">
    <name type="scientific">Leptospira weilii serovar Topaz str. LT2116</name>
    <dbReference type="NCBI Taxonomy" id="1088540"/>
    <lineage>
        <taxon>Bacteria</taxon>
        <taxon>Pseudomonadati</taxon>
        <taxon>Spirochaetota</taxon>
        <taxon>Spirochaetia</taxon>
        <taxon>Leptospirales</taxon>
        <taxon>Leptospiraceae</taxon>
        <taxon>Leptospira</taxon>
    </lineage>
</organism>
<evidence type="ECO:0000313" key="3">
    <source>
        <dbReference type="Proteomes" id="UP000011770"/>
    </source>
</evidence>
<feature type="transmembrane region" description="Helical" evidence="1">
    <location>
        <begin position="6"/>
        <end position="28"/>
    </location>
</feature>
<keyword evidence="1" id="KW-0472">Membrane</keyword>
<comment type="caution">
    <text evidence="2">The sequence shown here is derived from an EMBL/GenBank/DDBJ whole genome shotgun (WGS) entry which is preliminary data.</text>
</comment>
<dbReference type="EMBL" id="AHOR02000005">
    <property type="protein sequence ID" value="EMF84217.1"/>
    <property type="molecule type" value="Genomic_DNA"/>
</dbReference>
<accession>M3FVB9</accession>
<sequence length="47" mass="5750">MVFCVSWQVIILHLKLLFIDFVLLRVLLSLYSNEIQFFKYSHKNFWG</sequence>
<dbReference type="AlphaFoldDB" id="M3FVB9"/>
<reference evidence="2 3" key="1">
    <citation type="submission" date="2013-01" db="EMBL/GenBank/DDBJ databases">
        <authorList>
            <person name="Harkins D.M."/>
            <person name="Durkin A.S."/>
            <person name="Brinkac L.M."/>
            <person name="Haft D.H."/>
            <person name="Selengut J.D."/>
            <person name="Sanka R."/>
            <person name="DePew J."/>
            <person name="Purushe J."/>
            <person name="Tulsiani S.M."/>
            <person name="Graham G.C."/>
            <person name="Burns M.-A."/>
            <person name="Dohnt M.F."/>
            <person name="Smythe L.D."/>
            <person name="McKay D.B."/>
            <person name="Craig S.B."/>
            <person name="Vinetz J.M."/>
            <person name="Sutton G.G."/>
            <person name="Nierman W.C."/>
            <person name="Fouts D.E."/>
        </authorList>
    </citation>
    <scope>NUCLEOTIDE SEQUENCE [LARGE SCALE GENOMIC DNA]</scope>
    <source>
        <strain evidence="2 3">LT2116</strain>
    </source>
</reference>